<dbReference type="Pfam" id="PF13538">
    <property type="entry name" value="UvrD_C_2"/>
    <property type="match status" value="1"/>
</dbReference>
<sequence>MTDLFVELTITSVLSRGARGGVIMAGVDTKGRRYVARCSWTLIPDASFPGKGQRWALRGALSTYQQEQQIDATHAELLRPSGKNIIAWIAGCPDIPGVGQVKAQKLYGCFGPDLVSLIEQKDVDALSAVVSPEAADLLCHAFEKHQVTQTLSWLDQVGMPRRIGQKVVDCYAEKAREKIEANPYALISFEARWKTVDALAQCRFGVTEDDPRRLEAAVEETLYRGLKEGHTCLPEKDVKRRLKTLLGDADLAEQALAVGGSSQYRNVDALYQPTGTYLIELEIAQRLSRIAAGEVAQQQSIFMAGEVEHDAVEAAINDYERAQGFALSTEQHQAVLCSVSAPLSLILGGAGTGKTTVLKILYEALEAVQPGVAIYQIALAGRAAQRMQEATGRDSCTIAAFFARVSEEQLGSDAVVVVDEVSMVDAILFYRLLRHIPSGTRLILVGDPSQLPPIGPGLVLHALAGHPAIAQTELKVVKRQSDASGILPIASAVRGHTLPEYAAYQGRGSGVSFIECSEYSLDEAIARLYEELGGNGADNSVQILSATRSGHGGVKQLNQRLHECYRRDGTPVCYVDLQHGVVPAKSLDHVPFKVGDLVIFTKNDYPLGLRNGSLGRIIEALPVEDAESDCCRVDFEGIEYTLKTTQIESLSHAYAITVHKSQGSQFSRVIVPIRQSRLLDQALIYTAITRAVDQVVLIGNREAAAAAILAQAFAARRYVSLPELLKNSTTLRKDLSDIS</sequence>
<feature type="domain" description="UvrD-like helicase C-terminal" evidence="3">
    <location>
        <begin position="652"/>
        <end position="698"/>
    </location>
</feature>
<dbReference type="Gene3D" id="3.40.50.300">
    <property type="entry name" value="P-loop containing nucleotide triphosphate hydrolases"/>
    <property type="match status" value="2"/>
</dbReference>
<dbReference type="PANTHER" id="PTHR43788:SF6">
    <property type="entry name" value="DNA HELICASE B"/>
    <property type="match status" value="1"/>
</dbReference>
<evidence type="ECO:0000256" key="2">
    <source>
        <dbReference type="ARBA" id="ARBA00022840"/>
    </source>
</evidence>
<dbReference type="Proteomes" id="UP000437638">
    <property type="component" value="Unassembled WGS sequence"/>
</dbReference>
<keyword evidence="6" id="KW-1185">Reference proteome</keyword>
<organism evidence="5 6">
    <name type="scientific">Vreelandella zhuhanensis</name>
    <dbReference type="NCBI Taxonomy" id="2684210"/>
    <lineage>
        <taxon>Bacteria</taxon>
        <taxon>Pseudomonadati</taxon>
        <taxon>Pseudomonadota</taxon>
        <taxon>Gammaproteobacteria</taxon>
        <taxon>Oceanospirillales</taxon>
        <taxon>Halomonadaceae</taxon>
        <taxon>Vreelandella</taxon>
    </lineage>
</organism>
<dbReference type="InterPro" id="IPR027417">
    <property type="entry name" value="P-loop_NTPase"/>
</dbReference>
<evidence type="ECO:0000313" key="6">
    <source>
        <dbReference type="Proteomes" id="UP000437638"/>
    </source>
</evidence>
<dbReference type="EMBL" id="WTKP01000006">
    <property type="protein sequence ID" value="MWJ28578.1"/>
    <property type="molecule type" value="Genomic_DNA"/>
</dbReference>
<dbReference type="Pfam" id="PF14490">
    <property type="entry name" value="HHH_RecD2"/>
    <property type="match status" value="1"/>
</dbReference>
<gene>
    <name evidence="5" type="ORF">GPM19_10230</name>
</gene>
<dbReference type="AlphaFoldDB" id="A0A7X3H119"/>
<protein>
    <submittedName>
        <fullName evidence="5">AAA family ATPase</fullName>
    </submittedName>
</protein>
<proteinExistence type="predicted"/>
<evidence type="ECO:0000259" key="3">
    <source>
        <dbReference type="Pfam" id="PF13538"/>
    </source>
</evidence>
<evidence type="ECO:0000313" key="5">
    <source>
        <dbReference type="EMBL" id="MWJ28578.1"/>
    </source>
</evidence>
<dbReference type="Gene3D" id="1.10.10.2220">
    <property type="match status" value="1"/>
</dbReference>
<accession>A0A7X3H119</accession>
<dbReference type="RefSeq" id="WP_160418929.1">
    <property type="nucleotide sequence ID" value="NZ_WTKP01000006.1"/>
</dbReference>
<reference evidence="5 6" key="1">
    <citation type="submission" date="2019-12" db="EMBL/GenBank/DDBJ databases">
        <title>Halomonas rutogse sp. nov. isolated from two lakes on Tibetan Plateau.</title>
        <authorList>
            <person name="Gao P."/>
        </authorList>
    </citation>
    <scope>NUCLEOTIDE SEQUENCE [LARGE SCALE GENOMIC DNA]</scope>
    <source>
        <strain evidence="5 6">ZH2S</strain>
    </source>
</reference>
<keyword evidence="2" id="KW-0067">ATP-binding</keyword>
<dbReference type="SUPFAM" id="SSF52540">
    <property type="entry name" value="P-loop containing nucleoside triphosphate hydrolases"/>
    <property type="match status" value="2"/>
</dbReference>
<dbReference type="GO" id="GO:0003678">
    <property type="term" value="F:DNA helicase activity"/>
    <property type="evidence" value="ECO:0007669"/>
    <property type="project" value="UniProtKB-ARBA"/>
</dbReference>
<evidence type="ECO:0000256" key="1">
    <source>
        <dbReference type="ARBA" id="ARBA00022741"/>
    </source>
</evidence>
<dbReference type="CDD" id="cd17933">
    <property type="entry name" value="DEXSc_RecD-like"/>
    <property type="match status" value="1"/>
</dbReference>
<dbReference type="CDD" id="cd18809">
    <property type="entry name" value="SF1_C_RecD"/>
    <property type="match status" value="1"/>
</dbReference>
<dbReference type="InterPro" id="IPR029493">
    <property type="entry name" value="RecD2-like_HHH"/>
</dbReference>
<feature type="domain" description="ATP-dependent RecD2 DNA helicase-like helix-hairpin-helix" evidence="4">
    <location>
        <begin position="143"/>
        <end position="232"/>
    </location>
</feature>
<dbReference type="Pfam" id="PF13604">
    <property type="entry name" value="AAA_30"/>
    <property type="match status" value="1"/>
</dbReference>
<dbReference type="PANTHER" id="PTHR43788">
    <property type="entry name" value="DNA2/NAM7 HELICASE FAMILY MEMBER"/>
    <property type="match status" value="1"/>
</dbReference>
<keyword evidence="1" id="KW-0547">Nucleotide-binding</keyword>
<dbReference type="InterPro" id="IPR050534">
    <property type="entry name" value="Coronavir_polyprotein_1ab"/>
</dbReference>
<dbReference type="GO" id="GO:0005524">
    <property type="term" value="F:ATP binding"/>
    <property type="evidence" value="ECO:0007669"/>
    <property type="project" value="UniProtKB-KW"/>
</dbReference>
<dbReference type="Gene3D" id="2.30.30.940">
    <property type="match status" value="1"/>
</dbReference>
<dbReference type="InterPro" id="IPR027785">
    <property type="entry name" value="UvrD-like_helicase_C"/>
</dbReference>
<name>A0A7X3H119_9GAMM</name>
<evidence type="ECO:0000259" key="4">
    <source>
        <dbReference type="Pfam" id="PF14490"/>
    </source>
</evidence>
<comment type="caution">
    <text evidence="5">The sequence shown here is derived from an EMBL/GenBank/DDBJ whole genome shotgun (WGS) entry which is preliminary data.</text>
</comment>